<evidence type="ECO:0000259" key="11">
    <source>
        <dbReference type="PROSITE" id="PS51674"/>
    </source>
</evidence>
<dbReference type="KEGG" id="vg:63209467"/>
<dbReference type="GeneID" id="63209467"/>
<keyword evidence="13" id="KW-1185">Reference proteome</keyword>
<proteinExistence type="inferred from homology"/>
<evidence type="ECO:0000256" key="5">
    <source>
        <dbReference type="ARBA" id="ARBA00023004"/>
    </source>
</evidence>
<dbReference type="PANTHER" id="PTHR38839:SF4">
    <property type="entry name" value="TRANSCRIPTIONAL REGULATOR WHIB"/>
    <property type="match status" value="1"/>
</dbReference>
<dbReference type="GO" id="GO:0003677">
    <property type="term" value="F:DNA binding"/>
    <property type="evidence" value="ECO:0007669"/>
    <property type="project" value="UniProtKB-KW"/>
</dbReference>
<dbReference type="InterPro" id="IPR003482">
    <property type="entry name" value="Whib"/>
</dbReference>
<dbReference type="GO" id="GO:0051539">
    <property type="term" value="F:4 iron, 4 sulfur cluster binding"/>
    <property type="evidence" value="ECO:0007669"/>
    <property type="project" value="UniProtKB-KW"/>
</dbReference>
<accession>A0A291I9X1</accession>
<evidence type="ECO:0000256" key="1">
    <source>
        <dbReference type="ARBA" id="ARBA00001966"/>
    </source>
</evidence>
<dbReference type="GO" id="GO:0045892">
    <property type="term" value="P:negative regulation of DNA-templated transcription"/>
    <property type="evidence" value="ECO:0007669"/>
    <property type="project" value="TreeGrafter"/>
</dbReference>
<evidence type="ECO:0000256" key="9">
    <source>
        <dbReference type="ARBA" id="ARBA00023157"/>
    </source>
</evidence>
<dbReference type="Proteomes" id="UP000231431">
    <property type="component" value="Segment"/>
</dbReference>
<dbReference type="EMBL" id="MF185728">
    <property type="protein sequence ID" value="ATG86491.1"/>
    <property type="molecule type" value="Genomic_DNA"/>
</dbReference>
<dbReference type="Pfam" id="PF02467">
    <property type="entry name" value="Whib"/>
    <property type="match status" value="1"/>
</dbReference>
<dbReference type="InterPro" id="IPR034768">
    <property type="entry name" value="4FE4S_WBL"/>
</dbReference>
<reference evidence="12 13" key="1">
    <citation type="submission" date="2017-06" db="EMBL/GenBank/DDBJ databases">
        <authorList>
            <person name="Herren C.D."/>
            <person name="Smith-Caldas M."/>
            <person name="Curl A.K."/>
            <person name="Carbajal J.A."/>
            <person name="Thornton M."/>
            <person name="Klein S."/>
            <person name="Atkinson C.A."/>
            <person name="Brown D."/>
            <person name="Clarkston C."/>
            <person name="Cox V.G."/>
            <person name="Helms T.L."/>
            <person name="Johnson B.M."/>
            <person name="Mosqueda S.M."/>
            <person name="Nichols J.M."/>
            <person name="Rafter T.E."/>
            <person name="Smith J.L."/>
            <person name="Snow J.A."/>
            <person name="Trosper K.M."/>
            <person name="Waner K.N."/>
            <person name="Zych M.G."/>
            <person name="Anderson M.S."/>
            <person name="Chang A.W."/>
            <person name="Martinez A.C."/>
            <person name="Vars S.J."/>
            <person name="Wagner K.E."/>
            <person name="Wiebe P.L."/>
            <person name="Williams T."/>
            <person name="Yanez C.P."/>
            <person name="Stoner T.H."/>
            <person name="Garlena R.A."/>
            <person name="Russell D.A."/>
            <person name="Pope W.H."/>
            <person name="Jacobs-Sera D."/>
            <person name="Hatfull G.F."/>
        </authorList>
    </citation>
    <scope>NUCLEOTIDE SEQUENCE [LARGE SCALE GENOMIC DNA]</scope>
</reference>
<dbReference type="PANTHER" id="PTHR38839">
    <property type="entry name" value="TRANSCRIPTIONAL REGULATOR WHID-RELATED"/>
    <property type="match status" value="1"/>
</dbReference>
<organism evidence="12 13">
    <name type="scientific">Mycobacterium phage Finemlucis</name>
    <dbReference type="NCBI Taxonomy" id="2015844"/>
    <lineage>
        <taxon>Viruses</taxon>
        <taxon>Duplodnaviria</taxon>
        <taxon>Heunggongvirae</taxon>
        <taxon>Uroviricota</taxon>
        <taxon>Caudoviricetes</taxon>
        <taxon>Vilmaviridae</taxon>
        <taxon>Lclasvirinae</taxon>
        <taxon>Faithunavirus</taxon>
        <taxon>Faithunavirus finemlucis</taxon>
    </lineage>
</organism>
<evidence type="ECO:0000256" key="10">
    <source>
        <dbReference type="ARBA" id="ARBA00023163"/>
    </source>
</evidence>
<keyword evidence="4" id="KW-0479">Metal-binding</keyword>
<gene>
    <name evidence="12" type="primary">80</name>
    <name evidence="12" type="ORF">SEA_FINEMLUCIS_80</name>
</gene>
<evidence type="ECO:0000256" key="2">
    <source>
        <dbReference type="ARBA" id="ARBA00006597"/>
    </source>
</evidence>
<dbReference type="GO" id="GO:0046872">
    <property type="term" value="F:metal ion binding"/>
    <property type="evidence" value="ECO:0007669"/>
    <property type="project" value="UniProtKB-KW"/>
</dbReference>
<keyword evidence="6" id="KW-0411">Iron-sulfur</keyword>
<keyword evidence="5" id="KW-0408">Iron</keyword>
<keyword evidence="7" id="KW-0805">Transcription regulation</keyword>
<evidence type="ECO:0000256" key="8">
    <source>
        <dbReference type="ARBA" id="ARBA00023125"/>
    </source>
</evidence>
<keyword evidence="8" id="KW-0238">DNA-binding</keyword>
<dbReference type="RefSeq" id="YP_010012918.1">
    <property type="nucleotide sequence ID" value="NC_053507.1"/>
</dbReference>
<comment type="cofactor">
    <cofactor evidence="1">
        <name>[4Fe-4S] cluster</name>
        <dbReference type="ChEBI" id="CHEBI:49883"/>
    </cofactor>
</comment>
<dbReference type="PROSITE" id="PS51674">
    <property type="entry name" value="4FE4S_WBL"/>
    <property type="match status" value="1"/>
</dbReference>
<keyword evidence="10" id="KW-0804">Transcription</keyword>
<protein>
    <submittedName>
        <fullName evidence="12">WhiB family transcription factor</fullName>
    </submittedName>
</protein>
<evidence type="ECO:0000256" key="3">
    <source>
        <dbReference type="ARBA" id="ARBA00022485"/>
    </source>
</evidence>
<keyword evidence="9" id="KW-1015">Disulfide bond</keyword>
<evidence type="ECO:0000256" key="6">
    <source>
        <dbReference type="ARBA" id="ARBA00023014"/>
    </source>
</evidence>
<comment type="similarity">
    <text evidence="2">Belongs to the WhiB family.</text>
</comment>
<evidence type="ECO:0000256" key="4">
    <source>
        <dbReference type="ARBA" id="ARBA00022723"/>
    </source>
</evidence>
<dbReference type="GO" id="GO:0047134">
    <property type="term" value="F:protein-disulfide reductase [NAD(P)H] activity"/>
    <property type="evidence" value="ECO:0007669"/>
    <property type="project" value="TreeGrafter"/>
</dbReference>
<name>A0A291I9X1_9CAUD</name>
<feature type="domain" description="4Fe-4S Wbl-type" evidence="11">
    <location>
        <begin position="13"/>
        <end position="77"/>
    </location>
</feature>
<sequence>MAKPESNWWELAECQYIDPEIFFPVEKASTEPAKRICNNVCEVRQQCLEAALREEYGLCANMRFGVRGGLGAKGRYELARRRGEPVSRKELESLGEAA</sequence>
<evidence type="ECO:0000256" key="7">
    <source>
        <dbReference type="ARBA" id="ARBA00023015"/>
    </source>
</evidence>
<evidence type="ECO:0000313" key="13">
    <source>
        <dbReference type="Proteomes" id="UP000231431"/>
    </source>
</evidence>
<keyword evidence="3" id="KW-0004">4Fe-4S</keyword>
<evidence type="ECO:0000313" key="12">
    <source>
        <dbReference type="EMBL" id="ATG86491.1"/>
    </source>
</evidence>